<evidence type="ECO:0000313" key="4">
    <source>
        <dbReference type="EMBL" id="MCR2806384.1"/>
    </source>
</evidence>
<dbReference type="InterPro" id="IPR016166">
    <property type="entry name" value="FAD-bd_PCMH"/>
</dbReference>
<comment type="caution">
    <text evidence="4">The sequence shown here is derived from an EMBL/GenBank/DDBJ whole genome shotgun (WGS) entry which is preliminary data.</text>
</comment>
<keyword evidence="2" id="KW-0560">Oxidoreductase</keyword>
<dbReference type="InterPro" id="IPR016169">
    <property type="entry name" value="FAD-bd_PCMH_sub2"/>
</dbReference>
<dbReference type="InterPro" id="IPR006094">
    <property type="entry name" value="Oxid_FAD_bind_N"/>
</dbReference>
<dbReference type="EMBL" id="JANIPJ010000017">
    <property type="protein sequence ID" value="MCR2806384.1"/>
    <property type="molecule type" value="Genomic_DNA"/>
</dbReference>
<dbReference type="GO" id="GO:0003885">
    <property type="term" value="F:D-arabinono-1,4-lactone oxidase activity"/>
    <property type="evidence" value="ECO:0007669"/>
    <property type="project" value="InterPro"/>
</dbReference>
<dbReference type="GO" id="GO:0071949">
    <property type="term" value="F:FAD binding"/>
    <property type="evidence" value="ECO:0007669"/>
    <property type="project" value="InterPro"/>
</dbReference>
<dbReference type="SUPFAM" id="SSF56176">
    <property type="entry name" value="FAD-binding/transporter-associated domain-like"/>
    <property type="match status" value="1"/>
</dbReference>
<dbReference type="Proteomes" id="UP001141950">
    <property type="component" value="Unassembled WGS sequence"/>
</dbReference>
<dbReference type="InterPro" id="IPR010031">
    <property type="entry name" value="FAD_lactone_oxidase-like"/>
</dbReference>
<dbReference type="Gene3D" id="3.30.43.10">
    <property type="entry name" value="Uridine Diphospho-n-acetylenolpyruvylglucosamine Reductase, domain 2"/>
    <property type="match status" value="1"/>
</dbReference>
<evidence type="ECO:0000256" key="1">
    <source>
        <dbReference type="ARBA" id="ARBA00022630"/>
    </source>
</evidence>
<gene>
    <name evidence="4" type="ORF">NQZ67_21105</name>
</gene>
<dbReference type="Gene3D" id="3.30.465.10">
    <property type="match status" value="1"/>
</dbReference>
<dbReference type="Pfam" id="PF01565">
    <property type="entry name" value="FAD_binding_4"/>
    <property type="match status" value="1"/>
</dbReference>
<dbReference type="Gene3D" id="3.30.70.2520">
    <property type="match status" value="1"/>
</dbReference>
<dbReference type="InterPro" id="IPR016167">
    <property type="entry name" value="FAD-bd_PCMH_sub1"/>
</dbReference>
<dbReference type="GO" id="GO:0016020">
    <property type="term" value="C:membrane"/>
    <property type="evidence" value="ECO:0007669"/>
    <property type="project" value="InterPro"/>
</dbReference>
<protein>
    <submittedName>
        <fullName evidence="4">FAD-binding protein</fullName>
    </submittedName>
</protein>
<dbReference type="RefSeq" id="WP_257449786.1">
    <property type="nucleotide sequence ID" value="NZ_JANIPJ010000017.1"/>
</dbReference>
<keyword evidence="5" id="KW-1185">Reference proteome</keyword>
<name>A0A9X2MU91_9BACL</name>
<accession>A0A9X2MU91</accession>
<dbReference type="AlphaFoldDB" id="A0A9X2MU91"/>
<evidence type="ECO:0000259" key="3">
    <source>
        <dbReference type="PROSITE" id="PS51387"/>
    </source>
</evidence>
<dbReference type="PANTHER" id="PTHR43762:SF1">
    <property type="entry name" value="D-ARABINONO-1,4-LACTONE OXIDASE"/>
    <property type="match status" value="1"/>
</dbReference>
<feature type="domain" description="FAD-binding PCMH-type" evidence="3">
    <location>
        <begin position="9"/>
        <end position="175"/>
    </location>
</feature>
<evidence type="ECO:0000256" key="2">
    <source>
        <dbReference type="ARBA" id="ARBA00023002"/>
    </source>
</evidence>
<sequence length="420" mass="46243">MNRNWAGNYIYGAAETHAPENTEQVQELVAGSRIVKVLGSRHSFNGIADTNGTHISLERLNRVVKLDRERGLVTVEGGIRYGELGSYLHENGYALRNLASLPHISVAGACATATHGSGDRNGSLATAVRAIEIVKANGEIIRLSREEAEEPFAGAVVNLGALGVVTQLTLEVVPAFEIGQTVYENLPLGSLQDRERFEAVFGGGYSVSLFTDWKSSMFNQVWLKRLHSEEGGESSPSDYFGAMPAKAKMHPVPGCAADNCSEQMGVAGPWHERLSHFRMDFTPSAGEELQSEYFVARDNAYEALCAIDSLRAHISPLLFVSEVRTIASDDLWLSPCRGQDSVGIHFTWKPEWEAVRQVLPLIEAKLEPLAARPHWGKLFTMTPGKLQPLYEKLSDFQRLAAQCDPAGKFRNAFLDQYVLR</sequence>
<keyword evidence="1" id="KW-0285">Flavoprotein</keyword>
<evidence type="ECO:0000313" key="5">
    <source>
        <dbReference type="Proteomes" id="UP001141950"/>
    </source>
</evidence>
<dbReference type="Pfam" id="PF04030">
    <property type="entry name" value="ALO"/>
    <property type="match status" value="1"/>
</dbReference>
<proteinExistence type="predicted"/>
<dbReference type="PANTHER" id="PTHR43762">
    <property type="entry name" value="L-GULONOLACTONE OXIDASE"/>
    <property type="match status" value="1"/>
</dbReference>
<dbReference type="Gene3D" id="1.10.45.10">
    <property type="entry name" value="Vanillyl-alcohol Oxidase, Chain A, domain 4"/>
    <property type="match status" value="1"/>
</dbReference>
<dbReference type="PROSITE" id="PS51387">
    <property type="entry name" value="FAD_PCMH"/>
    <property type="match status" value="1"/>
</dbReference>
<dbReference type="InterPro" id="IPR007173">
    <property type="entry name" value="ALO_C"/>
</dbReference>
<dbReference type="InterPro" id="IPR016171">
    <property type="entry name" value="Vanillyl_alc_oxidase_C-sub2"/>
</dbReference>
<dbReference type="InterPro" id="IPR036318">
    <property type="entry name" value="FAD-bd_PCMH-like_sf"/>
</dbReference>
<organism evidence="4 5">
    <name type="scientific">Paenibacillus soyae</name>
    <dbReference type="NCBI Taxonomy" id="2969249"/>
    <lineage>
        <taxon>Bacteria</taxon>
        <taxon>Bacillati</taxon>
        <taxon>Bacillota</taxon>
        <taxon>Bacilli</taxon>
        <taxon>Bacillales</taxon>
        <taxon>Paenibacillaceae</taxon>
        <taxon>Paenibacillus</taxon>
    </lineage>
</organism>
<dbReference type="PIRSF" id="PIRSF000136">
    <property type="entry name" value="LGO_GLO"/>
    <property type="match status" value="1"/>
</dbReference>
<dbReference type="GO" id="GO:0080049">
    <property type="term" value="F:L-gulono-1,4-lactone dehydrogenase activity"/>
    <property type="evidence" value="ECO:0007669"/>
    <property type="project" value="TreeGrafter"/>
</dbReference>
<reference evidence="4" key="1">
    <citation type="submission" date="2022-08" db="EMBL/GenBank/DDBJ databases">
        <title>The genomic sequence of strain Paenibacillus sp. SCIV0701.</title>
        <authorList>
            <person name="Zhao H."/>
        </authorList>
    </citation>
    <scope>NUCLEOTIDE SEQUENCE</scope>
    <source>
        <strain evidence="4">SCIV0701</strain>
    </source>
</reference>
<dbReference type="Gene3D" id="3.30.70.2530">
    <property type="match status" value="1"/>
</dbReference>